<evidence type="ECO:0000313" key="2">
    <source>
        <dbReference type="Proteomes" id="UP000499080"/>
    </source>
</evidence>
<comment type="caution">
    <text evidence="1">The sequence shown here is derived from an EMBL/GenBank/DDBJ whole genome shotgun (WGS) entry which is preliminary data.</text>
</comment>
<sequence length="119" mass="13790">MKIMILATVGELDDAWRVFLPLRVAFCRHAPDGFRTWQKEMMPSVRHENSTRQVVSLTAVAIETGSPRRNPFQVGRSSLKFVTLARLAPIRKERATSAKPRRRRINYCSYRHKLAPRTK</sequence>
<evidence type="ECO:0000313" key="1">
    <source>
        <dbReference type="EMBL" id="GBN89518.1"/>
    </source>
</evidence>
<gene>
    <name evidence="1" type="ORF">AVEN_228115_1</name>
</gene>
<keyword evidence="2" id="KW-1185">Reference proteome</keyword>
<reference evidence="1 2" key="1">
    <citation type="journal article" date="2019" name="Sci. Rep.">
        <title>Orb-weaving spider Araneus ventricosus genome elucidates the spidroin gene catalogue.</title>
        <authorList>
            <person name="Kono N."/>
            <person name="Nakamura H."/>
            <person name="Ohtoshi R."/>
            <person name="Moran D.A.P."/>
            <person name="Shinohara A."/>
            <person name="Yoshida Y."/>
            <person name="Fujiwara M."/>
            <person name="Mori M."/>
            <person name="Tomita M."/>
            <person name="Arakawa K."/>
        </authorList>
    </citation>
    <scope>NUCLEOTIDE SEQUENCE [LARGE SCALE GENOMIC DNA]</scope>
</reference>
<dbReference type="Proteomes" id="UP000499080">
    <property type="component" value="Unassembled WGS sequence"/>
</dbReference>
<proteinExistence type="predicted"/>
<accession>A0A4Y2SMP1</accession>
<organism evidence="1 2">
    <name type="scientific">Araneus ventricosus</name>
    <name type="common">Orbweaver spider</name>
    <name type="synonym">Epeira ventricosa</name>
    <dbReference type="NCBI Taxonomy" id="182803"/>
    <lineage>
        <taxon>Eukaryota</taxon>
        <taxon>Metazoa</taxon>
        <taxon>Ecdysozoa</taxon>
        <taxon>Arthropoda</taxon>
        <taxon>Chelicerata</taxon>
        <taxon>Arachnida</taxon>
        <taxon>Araneae</taxon>
        <taxon>Araneomorphae</taxon>
        <taxon>Entelegynae</taxon>
        <taxon>Araneoidea</taxon>
        <taxon>Araneidae</taxon>
        <taxon>Araneus</taxon>
    </lineage>
</organism>
<dbReference type="AlphaFoldDB" id="A0A4Y2SMP1"/>
<protein>
    <submittedName>
        <fullName evidence="1">Uncharacterized protein</fullName>
    </submittedName>
</protein>
<dbReference type="EMBL" id="BGPR01022820">
    <property type="protein sequence ID" value="GBN89518.1"/>
    <property type="molecule type" value="Genomic_DNA"/>
</dbReference>
<name>A0A4Y2SMP1_ARAVE</name>